<keyword evidence="2" id="KW-1185">Reference proteome</keyword>
<evidence type="ECO:0000313" key="2">
    <source>
        <dbReference type="Proteomes" id="UP001231649"/>
    </source>
</evidence>
<sequence>MSSDDVQPTKQNAVANIKQNIPVQLTDLSIFDNSYAFMRDRFTQEMKRIEQQMHKFSNDLTLCFGETSNTEYESPQNPHFSQWQVLQNSPLVIGEGEKKALKLQFDVSAFEPSEIKVKLLNDTLIITATHEEKTHDTTVYREYNRQFKLPPGIDPDSLVSSLSRDGVLTVQAPLSLPSTSKEKPKDKK</sequence>
<accession>A0ACC2QD40</accession>
<name>A0ACC2QD40_9NEOP</name>
<reference evidence="1" key="1">
    <citation type="submission" date="2023-03" db="EMBL/GenBank/DDBJ databases">
        <title>Chromosome-level genomes of two armyworms, Mythimna separata and Mythimna loreyi, provide insights into the biosynthesis and reception of sex pheromones.</title>
        <authorList>
            <person name="Zhao H."/>
        </authorList>
    </citation>
    <scope>NUCLEOTIDE SEQUENCE</scope>
    <source>
        <strain evidence="1">BeijingLab</strain>
    </source>
</reference>
<dbReference type="EMBL" id="CM056799">
    <property type="protein sequence ID" value="KAJ8710772.1"/>
    <property type="molecule type" value="Genomic_DNA"/>
</dbReference>
<organism evidence="1 2">
    <name type="scientific">Mythimna loreyi</name>
    <dbReference type="NCBI Taxonomy" id="667449"/>
    <lineage>
        <taxon>Eukaryota</taxon>
        <taxon>Metazoa</taxon>
        <taxon>Ecdysozoa</taxon>
        <taxon>Arthropoda</taxon>
        <taxon>Hexapoda</taxon>
        <taxon>Insecta</taxon>
        <taxon>Pterygota</taxon>
        <taxon>Neoptera</taxon>
        <taxon>Endopterygota</taxon>
        <taxon>Lepidoptera</taxon>
        <taxon>Glossata</taxon>
        <taxon>Ditrysia</taxon>
        <taxon>Noctuoidea</taxon>
        <taxon>Noctuidae</taxon>
        <taxon>Noctuinae</taxon>
        <taxon>Hadenini</taxon>
        <taxon>Mythimna</taxon>
    </lineage>
</organism>
<evidence type="ECO:0000313" key="1">
    <source>
        <dbReference type="EMBL" id="KAJ8710772.1"/>
    </source>
</evidence>
<comment type="caution">
    <text evidence="1">The sequence shown here is derived from an EMBL/GenBank/DDBJ whole genome shotgun (WGS) entry which is preliminary data.</text>
</comment>
<dbReference type="Proteomes" id="UP001231649">
    <property type="component" value="Chromosome 23"/>
</dbReference>
<gene>
    <name evidence="1" type="ORF">PYW08_009287</name>
</gene>
<protein>
    <submittedName>
        <fullName evidence="1">Uncharacterized protein</fullName>
    </submittedName>
</protein>
<proteinExistence type="predicted"/>